<dbReference type="Gene3D" id="3.60.60.10">
    <property type="entry name" value="Penicillin V Acylase, Chain A"/>
    <property type="match status" value="1"/>
</dbReference>
<evidence type="ECO:0000313" key="2">
    <source>
        <dbReference type="Proteomes" id="UP000054560"/>
    </source>
</evidence>
<sequence>MINLLQELNNLAHQDNNSAKVDGTKYEHCSDFMSEDDGKIAHGHNEDWSNDVRPYVYFVAYHFTKESGRLPVAGLCYPGMVIGNAVKHFRGMCQGLRDTRPDHGLQVPSVKGEQRTKSTDWRQLRSDALPPVAMATISSHGLEIRRRSTTPFTLPPHWSPTCWTQPPAM</sequence>
<dbReference type="AlphaFoldDB" id="A0A0L0G6V8"/>
<dbReference type="RefSeq" id="XP_014157870.1">
    <property type="nucleotide sequence ID" value="XM_014302395.1"/>
</dbReference>
<dbReference type="GeneID" id="25904292"/>
<keyword evidence="2" id="KW-1185">Reference proteome</keyword>
<protein>
    <submittedName>
        <fullName evidence="1">Uncharacterized protein</fullName>
    </submittedName>
</protein>
<accession>A0A0L0G6V8</accession>
<name>A0A0L0G6V8_9EUKA</name>
<reference evidence="1 2" key="1">
    <citation type="submission" date="2011-02" db="EMBL/GenBank/DDBJ databases">
        <title>The Genome Sequence of Sphaeroforma arctica JP610.</title>
        <authorList>
            <consortium name="The Broad Institute Genome Sequencing Platform"/>
            <person name="Russ C."/>
            <person name="Cuomo C."/>
            <person name="Young S.K."/>
            <person name="Zeng Q."/>
            <person name="Gargeya S."/>
            <person name="Alvarado L."/>
            <person name="Berlin A."/>
            <person name="Chapman S.B."/>
            <person name="Chen Z."/>
            <person name="Freedman E."/>
            <person name="Gellesch M."/>
            <person name="Goldberg J."/>
            <person name="Griggs A."/>
            <person name="Gujja S."/>
            <person name="Heilman E."/>
            <person name="Heiman D."/>
            <person name="Howarth C."/>
            <person name="Mehta T."/>
            <person name="Neiman D."/>
            <person name="Pearson M."/>
            <person name="Roberts A."/>
            <person name="Saif S."/>
            <person name="Shea T."/>
            <person name="Shenoy N."/>
            <person name="Sisk P."/>
            <person name="Stolte C."/>
            <person name="Sykes S."/>
            <person name="White J."/>
            <person name="Yandava C."/>
            <person name="Burger G."/>
            <person name="Gray M.W."/>
            <person name="Holland P.W.H."/>
            <person name="King N."/>
            <person name="Lang F.B.F."/>
            <person name="Roger A.J."/>
            <person name="Ruiz-Trillo I."/>
            <person name="Haas B."/>
            <person name="Nusbaum C."/>
            <person name="Birren B."/>
        </authorList>
    </citation>
    <scope>NUCLEOTIDE SEQUENCE [LARGE SCALE GENOMIC DNA]</scope>
    <source>
        <strain evidence="1 2">JP610</strain>
    </source>
</reference>
<evidence type="ECO:0000313" key="1">
    <source>
        <dbReference type="EMBL" id="KNC83968.1"/>
    </source>
</evidence>
<organism evidence="1 2">
    <name type="scientific">Sphaeroforma arctica JP610</name>
    <dbReference type="NCBI Taxonomy" id="667725"/>
    <lineage>
        <taxon>Eukaryota</taxon>
        <taxon>Ichthyosporea</taxon>
        <taxon>Ichthyophonida</taxon>
        <taxon>Sphaeroforma</taxon>
    </lineage>
</organism>
<dbReference type="EMBL" id="KQ241797">
    <property type="protein sequence ID" value="KNC83968.1"/>
    <property type="molecule type" value="Genomic_DNA"/>
</dbReference>
<gene>
    <name evidence="1" type="ORF">SARC_03788</name>
</gene>
<proteinExistence type="predicted"/>
<dbReference type="Proteomes" id="UP000054560">
    <property type="component" value="Unassembled WGS sequence"/>
</dbReference>